<reference evidence="2" key="1">
    <citation type="submission" date="2021-03" db="EMBL/GenBank/DDBJ databases">
        <title>Genomic Encyclopedia of Type Strains, Phase IV (KMG-V): Genome sequencing to study the core and pangenomes of soil and plant-associated prokaryotes.</title>
        <authorList>
            <person name="Whitman W."/>
        </authorList>
    </citation>
    <scope>NUCLEOTIDE SEQUENCE</scope>
    <source>
        <strain evidence="2">C4</strain>
    </source>
</reference>
<keyword evidence="1" id="KW-0472">Membrane</keyword>
<gene>
    <name evidence="2" type="ORF">J3E07_001352</name>
</gene>
<feature type="transmembrane region" description="Helical" evidence="1">
    <location>
        <begin position="67"/>
        <end position="83"/>
    </location>
</feature>
<keyword evidence="1" id="KW-0812">Transmembrane</keyword>
<dbReference type="RefSeq" id="WP_209591435.1">
    <property type="nucleotide sequence ID" value="NZ_JAGGMU010000004.1"/>
</dbReference>
<dbReference type="Pfam" id="PF05437">
    <property type="entry name" value="AzlD"/>
    <property type="match status" value="1"/>
</dbReference>
<name>A0A8J7USQ9_METVO</name>
<keyword evidence="1" id="KW-1133">Transmembrane helix</keyword>
<evidence type="ECO:0000313" key="3">
    <source>
        <dbReference type="Proteomes" id="UP000740329"/>
    </source>
</evidence>
<dbReference type="EMBL" id="JAGGMV010000004">
    <property type="protein sequence ID" value="MBP2201912.1"/>
    <property type="molecule type" value="Genomic_DNA"/>
</dbReference>
<evidence type="ECO:0000256" key="1">
    <source>
        <dbReference type="SAM" id="Phobius"/>
    </source>
</evidence>
<feature type="transmembrane region" description="Helical" evidence="1">
    <location>
        <begin position="44"/>
        <end position="61"/>
    </location>
</feature>
<comment type="caution">
    <text evidence="2">The sequence shown here is derived from an EMBL/GenBank/DDBJ whole genome shotgun (WGS) entry which is preliminary data.</text>
</comment>
<dbReference type="InterPro" id="IPR008407">
    <property type="entry name" value="Brnchd-chn_aa_trnsp_AzlD"/>
</dbReference>
<feature type="transmembrane region" description="Helical" evidence="1">
    <location>
        <begin position="12"/>
        <end position="32"/>
    </location>
</feature>
<sequence>MINTFDEPTLIMIIIFMGLVTYIPRVLPIVLLKEVKLSPFWNSFFQYMPYCALSALIFPNVLYSTDSMTSAIFGAIIAIILAYKRVNVIIVIFGAILGVYIFQNFLSSILSL</sequence>
<dbReference type="Proteomes" id="UP000740329">
    <property type="component" value="Unassembled WGS sequence"/>
</dbReference>
<organism evidence="2 3">
    <name type="scientific">Methanococcus voltae</name>
    <dbReference type="NCBI Taxonomy" id="2188"/>
    <lineage>
        <taxon>Archaea</taxon>
        <taxon>Methanobacteriati</taxon>
        <taxon>Methanobacteriota</taxon>
        <taxon>Methanomada group</taxon>
        <taxon>Methanococci</taxon>
        <taxon>Methanococcales</taxon>
        <taxon>Methanococcaceae</taxon>
        <taxon>Methanococcus</taxon>
    </lineage>
</organism>
<dbReference type="OrthoDB" id="60550at2157"/>
<feature type="transmembrane region" description="Helical" evidence="1">
    <location>
        <begin position="90"/>
        <end position="110"/>
    </location>
</feature>
<proteinExistence type="predicted"/>
<protein>
    <submittedName>
        <fullName evidence="2">Branched-subunit amino acid transport protein</fullName>
    </submittedName>
</protein>
<accession>A0A8J7USQ9</accession>
<evidence type="ECO:0000313" key="2">
    <source>
        <dbReference type="EMBL" id="MBP2201912.1"/>
    </source>
</evidence>
<dbReference type="AlphaFoldDB" id="A0A8J7USQ9"/>